<organism evidence="1 2">
    <name type="scientific">Lactuca sativa</name>
    <name type="common">Garden lettuce</name>
    <dbReference type="NCBI Taxonomy" id="4236"/>
    <lineage>
        <taxon>Eukaryota</taxon>
        <taxon>Viridiplantae</taxon>
        <taxon>Streptophyta</taxon>
        <taxon>Embryophyta</taxon>
        <taxon>Tracheophyta</taxon>
        <taxon>Spermatophyta</taxon>
        <taxon>Magnoliopsida</taxon>
        <taxon>eudicotyledons</taxon>
        <taxon>Gunneridae</taxon>
        <taxon>Pentapetalae</taxon>
        <taxon>asterids</taxon>
        <taxon>campanulids</taxon>
        <taxon>Asterales</taxon>
        <taxon>Asteraceae</taxon>
        <taxon>Cichorioideae</taxon>
        <taxon>Cichorieae</taxon>
        <taxon>Lactucinae</taxon>
        <taxon>Lactuca</taxon>
    </lineage>
</organism>
<comment type="caution">
    <text evidence="1">The sequence shown here is derived from an EMBL/GenBank/DDBJ whole genome shotgun (WGS) entry which is preliminary data.</text>
</comment>
<accession>A0A9R1XNL6</accession>
<reference evidence="1 2" key="1">
    <citation type="journal article" date="2017" name="Nat. Commun.">
        <title>Genome assembly with in vitro proximity ligation data and whole-genome triplication in lettuce.</title>
        <authorList>
            <person name="Reyes-Chin-Wo S."/>
            <person name="Wang Z."/>
            <person name="Yang X."/>
            <person name="Kozik A."/>
            <person name="Arikit S."/>
            <person name="Song C."/>
            <person name="Xia L."/>
            <person name="Froenicke L."/>
            <person name="Lavelle D.O."/>
            <person name="Truco M.J."/>
            <person name="Xia R."/>
            <person name="Zhu S."/>
            <person name="Xu C."/>
            <person name="Xu H."/>
            <person name="Xu X."/>
            <person name="Cox K."/>
            <person name="Korf I."/>
            <person name="Meyers B.C."/>
            <person name="Michelmore R.W."/>
        </authorList>
    </citation>
    <scope>NUCLEOTIDE SEQUENCE [LARGE SCALE GENOMIC DNA]</scope>
    <source>
        <strain evidence="2">cv. Salinas</strain>
        <tissue evidence="1">Seedlings</tissue>
    </source>
</reference>
<evidence type="ECO:0000313" key="1">
    <source>
        <dbReference type="EMBL" id="KAJ0221590.1"/>
    </source>
</evidence>
<proteinExistence type="predicted"/>
<evidence type="ECO:0000313" key="2">
    <source>
        <dbReference type="Proteomes" id="UP000235145"/>
    </source>
</evidence>
<keyword evidence="2" id="KW-1185">Reference proteome</keyword>
<dbReference type="EMBL" id="NBSK02000002">
    <property type="protein sequence ID" value="KAJ0221590.1"/>
    <property type="molecule type" value="Genomic_DNA"/>
</dbReference>
<name>A0A9R1XNL6_LACSA</name>
<gene>
    <name evidence="1" type="ORF">LSAT_V11C200089860</name>
</gene>
<protein>
    <submittedName>
        <fullName evidence="1">Uncharacterized protein</fullName>
    </submittedName>
</protein>
<dbReference type="AlphaFoldDB" id="A0A9R1XNL6"/>
<dbReference type="Proteomes" id="UP000235145">
    <property type="component" value="Unassembled WGS sequence"/>
</dbReference>
<sequence>MSRLSYVCFTRIFKKHLMRVDQEVCLKYSKKLVSSHTTEQQGFHTLNAVIENVDRYVSLANQAAIPTILPYYSISIESTIIKVMHQVTSE</sequence>